<gene>
    <name evidence="2" type="ORF">BSTOLATCC_MIC41998</name>
</gene>
<protein>
    <submittedName>
        <fullName evidence="2">Uncharacterized protein</fullName>
    </submittedName>
</protein>
<feature type="compositionally biased region" description="Polar residues" evidence="1">
    <location>
        <begin position="29"/>
        <end position="51"/>
    </location>
</feature>
<dbReference type="EMBL" id="CAJZBQ010000041">
    <property type="protein sequence ID" value="CAG9326730.1"/>
    <property type="molecule type" value="Genomic_DNA"/>
</dbReference>
<dbReference type="Proteomes" id="UP001162131">
    <property type="component" value="Unassembled WGS sequence"/>
</dbReference>
<evidence type="ECO:0000313" key="3">
    <source>
        <dbReference type="Proteomes" id="UP001162131"/>
    </source>
</evidence>
<accession>A0AAU9JM86</accession>
<comment type="caution">
    <text evidence="2">The sequence shown here is derived from an EMBL/GenBank/DDBJ whole genome shotgun (WGS) entry which is preliminary data.</text>
</comment>
<dbReference type="AlphaFoldDB" id="A0AAU9JM86"/>
<name>A0AAU9JM86_9CILI</name>
<proteinExistence type="predicted"/>
<evidence type="ECO:0000256" key="1">
    <source>
        <dbReference type="SAM" id="MobiDB-lite"/>
    </source>
</evidence>
<organism evidence="2 3">
    <name type="scientific">Blepharisma stoltei</name>
    <dbReference type="NCBI Taxonomy" id="1481888"/>
    <lineage>
        <taxon>Eukaryota</taxon>
        <taxon>Sar</taxon>
        <taxon>Alveolata</taxon>
        <taxon>Ciliophora</taxon>
        <taxon>Postciliodesmatophora</taxon>
        <taxon>Heterotrichea</taxon>
        <taxon>Heterotrichida</taxon>
        <taxon>Blepharismidae</taxon>
        <taxon>Blepharisma</taxon>
    </lineage>
</organism>
<feature type="compositionally biased region" description="Polar residues" evidence="1">
    <location>
        <begin position="7"/>
        <end position="18"/>
    </location>
</feature>
<sequence length="140" mass="15856">MLHHSENQNTSTSDNSGFQRRRQAKSKTVPATLSSARNSLSNKNLNTSEDNFNDSLSVRFERVSFIAQCKSRLIASEPQARSIPTFSTKFLRTMPYPRQFSSLIDEPNFGDISELDLQLETDPISETYPRKLSPLSARVK</sequence>
<reference evidence="2" key="1">
    <citation type="submission" date="2021-09" db="EMBL/GenBank/DDBJ databases">
        <authorList>
            <consortium name="AG Swart"/>
            <person name="Singh M."/>
            <person name="Singh A."/>
            <person name="Seah K."/>
            <person name="Emmerich C."/>
        </authorList>
    </citation>
    <scope>NUCLEOTIDE SEQUENCE</scope>
    <source>
        <strain evidence="2">ATCC30299</strain>
    </source>
</reference>
<feature type="region of interest" description="Disordered" evidence="1">
    <location>
        <begin position="1"/>
        <end position="51"/>
    </location>
</feature>
<keyword evidence="3" id="KW-1185">Reference proteome</keyword>
<evidence type="ECO:0000313" key="2">
    <source>
        <dbReference type="EMBL" id="CAG9326730.1"/>
    </source>
</evidence>